<keyword evidence="3" id="KW-1185">Reference proteome</keyword>
<comment type="caution">
    <text evidence="2">The sequence shown here is derived from an EMBL/GenBank/DDBJ whole genome shotgun (WGS) entry which is preliminary data.</text>
</comment>
<dbReference type="EMBL" id="JBJQND010000011">
    <property type="protein sequence ID" value="KAL3861490.1"/>
    <property type="molecule type" value="Genomic_DNA"/>
</dbReference>
<sequence length="81" mass="9339">MEQNTMQCKQFLLIICFAMILTLSTATTEADDSLDVNALRLPMGQDDYPANDNIFCNQGYLNIYTNLAINMPEKKYEHCYF</sequence>
<evidence type="ECO:0000256" key="1">
    <source>
        <dbReference type="SAM" id="SignalP"/>
    </source>
</evidence>
<evidence type="ECO:0000313" key="3">
    <source>
        <dbReference type="Proteomes" id="UP001634394"/>
    </source>
</evidence>
<evidence type="ECO:0000313" key="2">
    <source>
        <dbReference type="EMBL" id="KAL3861490.1"/>
    </source>
</evidence>
<accession>A0ABD3VLY7</accession>
<protein>
    <submittedName>
        <fullName evidence="2">Uncharacterized protein</fullName>
    </submittedName>
</protein>
<organism evidence="2 3">
    <name type="scientific">Sinanodonta woodiana</name>
    <name type="common">Chinese pond mussel</name>
    <name type="synonym">Anodonta woodiana</name>
    <dbReference type="NCBI Taxonomy" id="1069815"/>
    <lineage>
        <taxon>Eukaryota</taxon>
        <taxon>Metazoa</taxon>
        <taxon>Spiralia</taxon>
        <taxon>Lophotrochozoa</taxon>
        <taxon>Mollusca</taxon>
        <taxon>Bivalvia</taxon>
        <taxon>Autobranchia</taxon>
        <taxon>Heteroconchia</taxon>
        <taxon>Palaeoheterodonta</taxon>
        <taxon>Unionida</taxon>
        <taxon>Unionoidea</taxon>
        <taxon>Unionidae</taxon>
        <taxon>Unioninae</taxon>
        <taxon>Sinanodonta</taxon>
    </lineage>
</organism>
<keyword evidence="1" id="KW-0732">Signal</keyword>
<dbReference type="Proteomes" id="UP001634394">
    <property type="component" value="Unassembled WGS sequence"/>
</dbReference>
<name>A0ABD3VLY7_SINWO</name>
<feature type="signal peptide" evidence="1">
    <location>
        <begin position="1"/>
        <end position="26"/>
    </location>
</feature>
<feature type="chain" id="PRO_5044750697" evidence="1">
    <location>
        <begin position="27"/>
        <end position="81"/>
    </location>
</feature>
<gene>
    <name evidence="2" type="ORF">ACJMK2_007523</name>
</gene>
<dbReference type="AlphaFoldDB" id="A0ABD3VLY7"/>
<reference evidence="2 3" key="1">
    <citation type="submission" date="2024-11" db="EMBL/GenBank/DDBJ databases">
        <title>Chromosome-level genome assembly of the freshwater bivalve Anodonta woodiana.</title>
        <authorList>
            <person name="Chen X."/>
        </authorList>
    </citation>
    <scope>NUCLEOTIDE SEQUENCE [LARGE SCALE GENOMIC DNA]</scope>
    <source>
        <strain evidence="2">MN2024</strain>
        <tissue evidence="2">Gills</tissue>
    </source>
</reference>
<proteinExistence type="predicted"/>